<reference evidence="4 5" key="1">
    <citation type="submission" date="2024-04" db="EMBL/GenBank/DDBJ databases">
        <title>Phyllosticta paracitricarpa is synonymous to the EU quarantine fungus P. citricarpa based on phylogenomic analyses.</title>
        <authorList>
            <consortium name="Lawrence Berkeley National Laboratory"/>
            <person name="Van ingen-buijs V.A."/>
            <person name="Van westerhoven A.C."/>
            <person name="Haridas S."/>
            <person name="Skiadas P."/>
            <person name="Martin F."/>
            <person name="Groenewald J.Z."/>
            <person name="Crous P.W."/>
            <person name="Seidl M.F."/>
        </authorList>
    </citation>
    <scope>NUCLEOTIDE SEQUENCE [LARGE SCALE GENOMIC DNA]</scope>
    <source>
        <strain evidence="4 5">CPC 17464</strain>
    </source>
</reference>
<organism evidence="4 5">
    <name type="scientific">Phyllosticta citribraziliensis</name>
    <dbReference type="NCBI Taxonomy" id="989973"/>
    <lineage>
        <taxon>Eukaryota</taxon>
        <taxon>Fungi</taxon>
        <taxon>Dikarya</taxon>
        <taxon>Ascomycota</taxon>
        <taxon>Pezizomycotina</taxon>
        <taxon>Dothideomycetes</taxon>
        <taxon>Dothideomycetes incertae sedis</taxon>
        <taxon>Botryosphaeriales</taxon>
        <taxon>Phyllostictaceae</taxon>
        <taxon>Phyllosticta</taxon>
    </lineage>
</organism>
<dbReference type="PROSITE" id="PS50011">
    <property type="entry name" value="PROTEIN_KINASE_DOM"/>
    <property type="match status" value="1"/>
</dbReference>
<dbReference type="EMBL" id="JBBPEH010000001">
    <property type="protein sequence ID" value="KAK7543999.1"/>
    <property type="molecule type" value="Genomic_DNA"/>
</dbReference>
<dbReference type="Gene3D" id="1.10.510.10">
    <property type="entry name" value="Transferase(Phosphotransferase) domain 1"/>
    <property type="match status" value="1"/>
</dbReference>
<keyword evidence="5" id="KW-1185">Reference proteome</keyword>
<dbReference type="GeneID" id="92031454"/>
<dbReference type="InterPro" id="IPR000719">
    <property type="entry name" value="Prot_kinase_dom"/>
</dbReference>
<keyword evidence="2" id="KW-0067">ATP-binding</keyword>
<dbReference type="Proteomes" id="UP001360953">
    <property type="component" value="Unassembled WGS sequence"/>
</dbReference>
<dbReference type="PANTHER" id="PTHR27001">
    <property type="entry name" value="OS01G0253100 PROTEIN"/>
    <property type="match status" value="1"/>
</dbReference>
<evidence type="ECO:0000259" key="3">
    <source>
        <dbReference type="PROSITE" id="PS50011"/>
    </source>
</evidence>
<feature type="domain" description="Protein kinase" evidence="3">
    <location>
        <begin position="1"/>
        <end position="267"/>
    </location>
</feature>
<evidence type="ECO:0000256" key="1">
    <source>
        <dbReference type="ARBA" id="ARBA00022741"/>
    </source>
</evidence>
<evidence type="ECO:0000313" key="5">
    <source>
        <dbReference type="Proteomes" id="UP001360953"/>
    </source>
</evidence>
<evidence type="ECO:0000313" key="4">
    <source>
        <dbReference type="EMBL" id="KAK7543999.1"/>
    </source>
</evidence>
<gene>
    <name evidence="4" type="ORF">J3D65DRAFT_608159</name>
</gene>
<sequence>MSDPESRGRIIRFWYPGDPDNRIVKHGVTTGGDYFIGYVDETTVLKFPHFKGTPQSMENLQVERQIYERVGKHPRIIEYKGWHKDGLLLEYAPNKSLNCFLADSPTLSKRERLRIAKETAEGVDFVHKNNVLLRDIAMRNILLDADLHVKLCDLTGQLLGDDGQVIAKGHGWEDFDAMKPRADTQYADIVTDLFALGTTVYKIMASQGPFPDTDDDEELKRRFEQRRYPELDERLGGKVVWGCWDSLYKSASDVAKDLEKLEQASLE</sequence>
<comment type="caution">
    <text evidence="4">The sequence shown here is derived from an EMBL/GenBank/DDBJ whole genome shotgun (WGS) entry which is preliminary data.</text>
</comment>
<dbReference type="SUPFAM" id="SSF56112">
    <property type="entry name" value="Protein kinase-like (PK-like)"/>
    <property type="match status" value="1"/>
</dbReference>
<dbReference type="RefSeq" id="XP_066659234.1">
    <property type="nucleotide sequence ID" value="XM_066798548.1"/>
</dbReference>
<dbReference type="Pfam" id="PF00069">
    <property type="entry name" value="Pkinase"/>
    <property type="match status" value="1"/>
</dbReference>
<name>A0ABR1M7Y2_9PEZI</name>
<evidence type="ECO:0000256" key="2">
    <source>
        <dbReference type="ARBA" id="ARBA00022840"/>
    </source>
</evidence>
<dbReference type="PANTHER" id="PTHR27001:SF931">
    <property type="entry name" value="OS11G0664100 PROTEIN"/>
    <property type="match status" value="1"/>
</dbReference>
<keyword evidence="1" id="KW-0547">Nucleotide-binding</keyword>
<dbReference type="InterPro" id="IPR011009">
    <property type="entry name" value="Kinase-like_dom_sf"/>
</dbReference>
<dbReference type="CDD" id="cd00180">
    <property type="entry name" value="PKc"/>
    <property type="match status" value="1"/>
</dbReference>
<protein>
    <submittedName>
        <fullName evidence="4">Kinase-like domain-containing protein</fullName>
    </submittedName>
</protein>
<accession>A0ABR1M7Y2</accession>
<proteinExistence type="predicted"/>